<reference evidence="1" key="1">
    <citation type="submission" date="2019-11" db="EMBL/GenBank/DDBJ databases">
        <title>Nori genome reveals adaptations in red seaweeds to the harsh intertidal environment.</title>
        <authorList>
            <person name="Wang D."/>
            <person name="Mao Y."/>
        </authorList>
    </citation>
    <scope>NUCLEOTIDE SEQUENCE</scope>
    <source>
        <tissue evidence="1">Gametophyte</tissue>
    </source>
</reference>
<organism evidence="1 2">
    <name type="scientific">Pyropia yezoensis</name>
    <name type="common">Susabi-nori</name>
    <name type="synonym">Porphyra yezoensis</name>
    <dbReference type="NCBI Taxonomy" id="2788"/>
    <lineage>
        <taxon>Eukaryota</taxon>
        <taxon>Rhodophyta</taxon>
        <taxon>Bangiophyceae</taxon>
        <taxon>Bangiales</taxon>
        <taxon>Bangiaceae</taxon>
        <taxon>Pyropia</taxon>
    </lineage>
</organism>
<keyword evidence="2" id="KW-1185">Reference proteome</keyword>
<evidence type="ECO:0000313" key="1">
    <source>
        <dbReference type="EMBL" id="KAK1860355.1"/>
    </source>
</evidence>
<dbReference type="Proteomes" id="UP000798662">
    <property type="component" value="Chromosome 1"/>
</dbReference>
<comment type="caution">
    <text evidence="1">The sequence shown here is derived from an EMBL/GenBank/DDBJ whole genome shotgun (WGS) entry which is preliminary data.</text>
</comment>
<name>A0ACC3BQT1_PYRYE</name>
<evidence type="ECO:0000313" key="2">
    <source>
        <dbReference type="Proteomes" id="UP000798662"/>
    </source>
</evidence>
<proteinExistence type="predicted"/>
<dbReference type="EMBL" id="CM020618">
    <property type="protein sequence ID" value="KAK1860355.1"/>
    <property type="molecule type" value="Genomic_DNA"/>
</dbReference>
<accession>A0ACC3BQT1</accession>
<gene>
    <name evidence="1" type="ORF">I4F81_002944</name>
</gene>
<protein>
    <submittedName>
        <fullName evidence="1">Uncharacterized protein</fullName>
    </submittedName>
</protein>
<sequence length="1187" mass="130555">MLLWLHGVSLMVCCDSAHLKMERRQKALVCCFCGFEARSRNGLVLHQKAIHKKQGGNGIPPLKKARLHGTFEDDQGRLGSLRRPARAVPAANGSGREAEAGGRLVRVPPPGAGLRGERNVPTAQGAPRSSLRPDDSGSYDEAVCKELHALMAMTGVNLNDEDGINPTTDRQPGHCRDFDYQTLATRARLLYEVLDDAACSVPILERRRNNRPGQFNTKRLKVLQQFVLGVGGAGLSRREQRLLYNFLSIWDDHGDLCPMDVADEFSLHAVFPSASAFVNALRDDIDDAALDGGWRKVCIKEGGIDYEAYFRPVLELVMKLLRRSSKRYSLWSGKDGPAPPTDRRERPMDGDAFRLCEQEVIEANGLHAFVIGLHLYSDGSRLSWSGARLTNSLESASDAYLSRIFVCWSMSLNVHNPLVYNRLNCTLAHKLYPVRIRVVNDVSLAVTWMTVAYIPIVRKQTETAADDRSRLRRCGILQRVLYACMRTAIAASHVGAEVRVGDRTMTAFPRVLLYVCDQPEERAVLCLKAGKCQRPCSQCDVKVEVSGVSEALNARERDVVAMLERQLKVSNLRELNVNKHERESLEAEHSLTGFVPALAGMAGLSTSPYLLYKMVGFDALHILDLGVTRMLIQKLVEVFPRMCRRDGALAGSDAATRRITNSRLVHLGRRSTACKLPPGYVIKSDETQSIFTGKHQRDGVSTMAFIMAGVWRPKSGNGPHFGPLDETAAGIGPVRDGASGSDTAGENNLHVLAHSSGRPASGDDQPAPVGGGGDESGRQNNATSSAPVIEEANEDAAVNNTVPVLAKEYDWSAYRAVWGDTPVDEAVTGMFAEFAVLHAQLRGSVRSTAPRPLTLEAGRSVADRAERFVLKYVTPILGPQHSTKVHKLMCHVMDAIRMHGNIVNGNAGDNESQHKDDKPYYARTSKDIEDFTRQLVVQAHGARAIQQRITDGDEEAEVLQAEEEDRGDSAGDDDEESDDHGAATRDNPPRACRRPSAHHLPLVQLSHLMLAPGLDGVDVAIGLEPDERVRVASRVPFEARFDDGTTQPQLLYGAQSFRGSPWYDSVLYEPSDDSSRVSVGEVRAILRLQEGDVVVIADMEVVEPEPNCPLAARGCTRLAWHVPQGQSDVCLRAVPLQSVRRVLHVVPDFGDLAQRHGFVAEPAALTAPREERLAMRYFMNDFYVWGP</sequence>